<dbReference type="Gene3D" id="6.10.140.1620">
    <property type="match status" value="1"/>
</dbReference>
<evidence type="ECO:0000256" key="1">
    <source>
        <dbReference type="ARBA" id="ARBA00010020"/>
    </source>
</evidence>
<protein>
    <submittedName>
        <fullName evidence="3">Abl-interactor 1</fullName>
    </submittedName>
</protein>
<dbReference type="EMBL" id="JH712254">
    <property type="protein sequence ID" value="EFO16459.1"/>
    <property type="molecule type" value="Genomic_DNA"/>
</dbReference>
<dbReference type="GeneID" id="9949508"/>
<evidence type="ECO:0000313" key="3">
    <source>
        <dbReference type="EMBL" id="EFO16459.1"/>
    </source>
</evidence>
<gene>
    <name evidence="3" type="ORF">LOAG_12049</name>
</gene>
<dbReference type="GO" id="GO:0098858">
    <property type="term" value="C:actin-based cell projection"/>
    <property type="evidence" value="ECO:0007669"/>
    <property type="project" value="TreeGrafter"/>
</dbReference>
<dbReference type="InParanoid" id="A0A1S0TMF3"/>
<proteinExistence type="inferred from homology"/>
<dbReference type="GO" id="GO:0030027">
    <property type="term" value="C:lamellipodium"/>
    <property type="evidence" value="ECO:0007669"/>
    <property type="project" value="TreeGrafter"/>
</dbReference>
<dbReference type="KEGG" id="loa:LOAG_12049"/>
<dbReference type="OrthoDB" id="2159336at2759"/>
<accession>A0A1S0TMF3</accession>
<dbReference type="PANTHER" id="PTHR10460">
    <property type="entry name" value="ABL INTERACTOR FAMILY MEMBER"/>
    <property type="match status" value="1"/>
</dbReference>
<feature type="region of interest" description="Disordered" evidence="2">
    <location>
        <begin position="129"/>
        <end position="154"/>
    </location>
</feature>
<name>A0A1S0TMF3_LOALO</name>
<organism evidence="3">
    <name type="scientific">Loa loa</name>
    <name type="common">Eye worm</name>
    <name type="synonym">Filaria loa</name>
    <dbReference type="NCBI Taxonomy" id="7209"/>
    <lineage>
        <taxon>Eukaryota</taxon>
        <taxon>Metazoa</taxon>
        <taxon>Ecdysozoa</taxon>
        <taxon>Nematoda</taxon>
        <taxon>Chromadorea</taxon>
        <taxon>Rhabditida</taxon>
        <taxon>Spirurina</taxon>
        <taxon>Spiruromorpha</taxon>
        <taxon>Filarioidea</taxon>
        <taxon>Onchocercidae</taxon>
        <taxon>Loa</taxon>
    </lineage>
</organism>
<dbReference type="GO" id="GO:0035591">
    <property type="term" value="F:signaling adaptor activity"/>
    <property type="evidence" value="ECO:0007669"/>
    <property type="project" value="TreeGrafter"/>
</dbReference>
<sequence length="235" mass="26199">MMNNPELAVTLRSLIENEIPDGRGNPESNCSNLGRVAAYCKVSYVQAQDKKATFDETRRYIMQSLASVAYQMDTLSYVLLRALDLQFGKISSMASQLSRSSTMFADHYRTPQIATTPVINLQRFSTVTHGSQNNNNIPNKSNYDTISRKSDSQQSMSLPLPQLASVAQYRLSANNLDGLPPLPISVMMDDEPLPPSPMQAAMTPIYESTLSDILDRRTVSHRYDSSYAYADALLR</sequence>
<comment type="similarity">
    <text evidence="1">Belongs to the ABI family.</text>
</comment>
<reference evidence="3" key="1">
    <citation type="submission" date="2012-04" db="EMBL/GenBank/DDBJ databases">
        <title>The Genome Sequence of Loa loa.</title>
        <authorList>
            <consortium name="The Broad Institute Genome Sequencing Platform"/>
            <consortium name="Broad Institute Genome Sequencing Center for Infectious Disease"/>
            <person name="Nutman T.B."/>
            <person name="Fink D.L."/>
            <person name="Russ C."/>
            <person name="Young S."/>
            <person name="Zeng Q."/>
            <person name="Gargeya S."/>
            <person name="Alvarado L."/>
            <person name="Berlin A."/>
            <person name="Chapman S.B."/>
            <person name="Chen Z."/>
            <person name="Freedman E."/>
            <person name="Gellesch M."/>
            <person name="Goldberg J."/>
            <person name="Griggs A."/>
            <person name="Gujja S."/>
            <person name="Heilman E.R."/>
            <person name="Heiman D."/>
            <person name="Howarth C."/>
            <person name="Mehta T."/>
            <person name="Neiman D."/>
            <person name="Pearson M."/>
            <person name="Roberts A."/>
            <person name="Saif S."/>
            <person name="Shea T."/>
            <person name="Shenoy N."/>
            <person name="Sisk P."/>
            <person name="Stolte C."/>
            <person name="Sykes S."/>
            <person name="White J."/>
            <person name="Yandava C."/>
            <person name="Haas B."/>
            <person name="Henn M.R."/>
            <person name="Nusbaum C."/>
            <person name="Birren B."/>
        </authorList>
    </citation>
    <scope>NUCLEOTIDE SEQUENCE [LARGE SCALE GENOMIC DNA]</scope>
</reference>
<feature type="compositionally biased region" description="Low complexity" evidence="2">
    <location>
        <begin position="133"/>
        <end position="142"/>
    </location>
</feature>
<dbReference type="GO" id="GO:0031209">
    <property type="term" value="C:SCAR complex"/>
    <property type="evidence" value="ECO:0007669"/>
    <property type="project" value="TreeGrafter"/>
</dbReference>
<dbReference type="CTD" id="9949508"/>
<dbReference type="PANTHER" id="PTHR10460:SF0">
    <property type="entry name" value="ABELSON INTERACTING PROTEIN, ISOFORM D"/>
    <property type="match status" value="1"/>
</dbReference>
<dbReference type="InterPro" id="IPR028457">
    <property type="entry name" value="ABI"/>
</dbReference>
<evidence type="ECO:0000256" key="2">
    <source>
        <dbReference type="SAM" id="MobiDB-lite"/>
    </source>
</evidence>
<dbReference type="RefSeq" id="XP_003147611.1">
    <property type="nucleotide sequence ID" value="XM_003147563.2"/>
</dbReference>
<dbReference type="AlphaFoldDB" id="A0A1S0TMF3"/>
<dbReference type="GO" id="GO:0001764">
    <property type="term" value="P:neuron migration"/>
    <property type="evidence" value="ECO:0007669"/>
    <property type="project" value="TreeGrafter"/>
</dbReference>
<dbReference type="GO" id="GO:0017124">
    <property type="term" value="F:SH3 domain binding"/>
    <property type="evidence" value="ECO:0007669"/>
    <property type="project" value="TreeGrafter"/>
</dbReference>